<protein>
    <recommendedName>
        <fullName evidence="4">Secreted protein</fullName>
    </recommendedName>
</protein>
<dbReference type="OrthoDB" id="4186099at2759"/>
<name>A0A2A9PNR8_OPHUN</name>
<accession>A0A2A9PNR8</accession>
<dbReference type="STRING" id="268505.A0A2A9PNR8"/>
<sequence>MPLHSMARFAIVLLLASVGRGVTVCTSGLSYCGYNVFHKNDYIFDMLEQLENQGPRNICSPKDLLNKSLWHCRFGRVHFQHFCKHGCVDLGKGQSDNCDQTARV</sequence>
<evidence type="ECO:0008006" key="4">
    <source>
        <dbReference type="Google" id="ProtNLM"/>
    </source>
</evidence>
<dbReference type="AlphaFoldDB" id="A0A2A9PNR8"/>
<organism evidence="2 3">
    <name type="scientific">Ophiocordyceps unilateralis</name>
    <name type="common">Zombie-ant fungus</name>
    <name type="synonym">Torrubia unilateralis</name>
    <dbReference type="NCBI Taxonomy" id="268505"/>
    <lineage>
        <taxon>Eukaryota</taxon>
        <taxon>Fungi</taxon>
        <taxon>Dikarya</taxon>
        <taxon>Ascomycota</taxon>
        <taxon>Pezizomycotina</taxon>
        <taxon>Sordariomycetes</taxon>
        <taxon>Hypocreomycetidae</taxon>
        <taxon>Hypocreales</taxon>
        <taxon>Ophiocordycipitaceae</taxon>
        <taxon>Ophiocordyceps</taxon>
    </lineage>
</organism>
<evidence type="ECO:0000313" key="2">
    <source>
        <dbReference type="EMBL" id="PFH63008.1"/>
    </source>
</evidence>
<reference evidence="2 3" key="2">
    <citation type="journal article" date="2017" name="Sci. Rep.">
        <title>Ant-infecting Ophiocordyceps genomes reveal a high diversity of potential behavioral manipulation genes and a possible major role for enterotoxins.</title>
        <authorList>
            <person name="de Bekker C."/>
            <person name="Ohm R.A."/>
            <person name="Evans H.C."/>
            <person name="Brachmann A."/>
            <person name="Hughes D.P."/>
        </authorList>
    </citation>
    <scope>NUCLEOTIDE SEQUENCE [LARGE SCALE GENOMIC DNA]</scope>
    <source>
        <strain evidence="2 3">SC16a</strain>
    </source>
</reference>
<evidence type="ECO:0000313" key="3">
    <source>
        <dbReference type="Proteomes" id="UP000037136"/>
    </source>
</evidence>
<dbReference type="EMBL" id="LAZP02000011">
    <property type="protein sequence ID" value="PFH63008.1"/>
    <property type="molecule type" value="Genomic_DNA"/>
</dbReference>
<feature type="chain" id="PRO_5011976044" description="Secreted protein" evidence="1">
    <location>
        <begin position="22"/>
        <end position="104"/>
    </location>
</feature>
<keyword evidence="3" id="KW-1185">Reference proteome</keyword>
<comment type="caution">
    <text evidence="2">The sequence shown here is derived from an EMBL/GenBank/DDBJ whole genome shotgun (WGS) entry which is preliminary data.</text>
</comment>
<gene>
    <name evidence="2" type="ORF">XA68_10420</name>
</gene>
<reference evidence="2 3" key="1">
    <citation type="journal article" date="2015" name="BMC Genomics">
        <title>Gene expression during zombie ant biting behavior reflects the complexity underlying fungal parasitic behavioral manipulation.</title>
        <authorList>
            <person name="de Bekker C."/>
            <person name="Ohm R.A."/>
            <person name="Loreto R.G."/>
            <person name="Sebastian A."/>
            <person name="Albert I."/>
            <person name="Merrow M."/>
            <person name="Brachmann A."/>
            <person name="Hughes D.P."/>
        </authorList>
    </citation>
    <scope>NUCLEOTIDE SEQUENCE [LARGE SCALE GENOMIC DNA]</scope>
    <source>
        <strain evidence="2 3">SC16a</strain>
    </source>
</reference>
<feature type="signal peptide" evidence="1">
    <location>
        <begin position="1"/>
        <end position="21"/>
    </location>
</feature>
<dbReference type="Proteomes" id="UP000037136">
    <property type="component" value="Unassembled WGS sequence"/>
</dbReference>
<keyword evidence="1" id="KW-0732">Signal</keyword>
<proteinExistence type="predicted"/>
<evidence type="ECO:0000256" key="1">
    <source>
        <dbReference type="SAM" id="SignalP"/>
    </source>
</evidence>